<feature type="transmembrane region" description="Helical" evidence="1">
    <location>
        <begin position="34"/>
        <end position="53"/>
    </location>
</feature>
<keyword evidence="1" id="KW-0472">Membrane</keyword>
<dbReference type="AlphaFoldDB" id="A0AAW0TWK1"/>
<keyword evidence="3" id="KW-1185">Reference proteome</keyword>
<organism evidence="2 3">
    <name type="scientific">Scylla paramamosain</name>
    <name type="common">Mud crab</name>
    <dbReference type="NCBI Taxonomy" id="85552"/>
    <lineage>
        <taxon>Eukaryota</taxon>
        <taxon>Metazoa</taxon>
        <taxon>Ecdysozoa</taxon>
        <taxon>Arthropoda</taxon>
        <taxon>Crustacea</taxon>
        <taxon>Multicrustacea</taxon>
        <taxon>Malacostraca</taxon>
        <taxon>Eumalacostraca</taxon>
        <taxon>Eucarida</taxon>
        <taxon>Decapoda</taxon>
        <taxon>Pleocyemata</taxon>
        <taxon>Brachyura</taxon>
        <taxon>Eubrachyura</taxon>
        <taxon>Portunoidea</taxon>
        <taxon>Portunidae</taxon>
        <taxon>Portuninae</taxon>
        <taxon>Scylla</taxon>
    </lineage>
</organism>
<keyword evidence="1" id="KW-1133">Transmembrane helix</keyword>
<comment type="caution">
    <text evidence="2">The sequence shown here is derived from an EMBL/GenBank/DDBJ whole genome shotgun (WGS) entry which is preliminary data.</text>
</comment>
<protein>
    <submittedName>
        <fullName evidence="2">Uncharacterized protein</fullName>
    </submittedName>
</protein>
<keyword evidence="1" id="KW-0812">Transmembrane</keyword>
<sequence>MHHVFYGTSSVLLLVMWAFLLVAYIYLLRPPTHFTVPSAASGSLAGLPFLSWLKRETLRNDSVGSVVILGYSPIRRWGRYSWHLKKKKEGACEAGEQVTRGAAEGDCRRVSEGKRN</sequence>
<dbReference type="Proteomes" id="UP001487740">
    <property type="component" value="Unassembled WGS sequence"/>
</dbReference>
<reference evidence="2 3" key="1">
    <citation type="submission" date="2023-03" db="EMBL/GenBank/DDBJ databases">
        <title>High-quality genome of Scylla paramamosain provides insights in environmental adaptation.</title>
        <authorList>
            <person name="Zhang L."/>
        </authorList>
    </citation>
    <scope>NUCLEOTIDE SEQUENCE [LARGE SCALE GENOMIC DNA]</scope>
    <source>
        <strain evidence="2">LZ_2023a</strain>
        <tissue evidence="2">Muscle</tissue>
    </source>
</reference>
<gene>
    <name evidence="2" type="ORF">O3P69_017000</name>
</gene>
<accession>A0AAW0TWK1</accession>
<proteinExistence type="predicted"/>
<dbReference type="EMBL" id="JARAKH010000024">
    <property type="protein sequence ID" value="KAK8391041.1"/>
    <property type="molecule type" value="Genomic_DNA"/>
</dbReference>
<evidence type="ECO:0000256" key="1">
    <source>
        <dbReference type="SAM" id="Phobius"/>
    </source>
</evidence>
<evidence type="ECO:0000313" key="3">
    <source>
        <dbReference type="Proteomes" id="UP001487740"/>
    </source>
</evidence>
<evidence type="ECO:0000313" key="2">
    <source>
        <dbReference type="EMBL" id="KAK8391041.1"/>
    </source>
</evidence>
<name>A0AAW0TWK1_SCYPA</name>
<feature type="transmembrane region" description="Helical" evidence="1">
    <location>
        <begin position="12"/>
        <end position="28"/>
    </location>
</feature>